<dbReference type="GeneID" id="66879928"/>
<sequence length="136" mass="14263">MGIRHSMMVVLLGLPWLAQGASGAWVADNIGVTQGLRGVPTSSAPLHPVGPNVTPANRIVSVSWRIQFLSAAPSGLLVKLCTPSRCIALDSDSGQSRGLAGESAASPMTFVYLIQGQGRVNPPLQVMSNQVIVNYQ</sequence>
<dbReference type="KEGG" id="yrb:UGYR_03740"/>
<feature type="chain" id="PRO_5015088049" evidence="1">
    <location>
        <begin position="21"/>
        <end position="136"/>
    </location>
</feature>
<dbReference type="PATRIC" id="fig|29486.44.peg.1007"/>
<dbReference type="InterPro" id="IPR009420">
    <property type="entry name" value="FlhE"/>
</dbReference>
<dbReference type="Proteomes" id="UP000255169">
    <property type="component" value="Unassembled WGS sequence"/>
</dbReference>
<accession>C8BKB3</accession>
<dbReference type="EMBL" id="LN681231">
    <property type="protein sequence ID" value="CEK28000.1"/>
    <property type="molecule type" value="Genomic_DNA"/>
</dbReference>
<evidence type="ECO:0000313" key="3">
    <source>
        <dbReference type="EMBL" id="CEK28000.1"/>
    </source>
</evidence>
<protein>
    <submittedName>
        <fullName evidence="2">Flagellar biosynthesis protein FlhE</fullName>
    </submittedName>
    <submittedName>
        <fullName evidence="3">Flagellar protein FlhE</fullName>
    </submittedName>
</protein>
<proteinExistence type="predicted"/>
<dbReference type="OrthoDB" id="6521367at2"/>
<dbReference type="STRING" id="29486.UGYR_03740"/>
<organism evidence="2">
    <name type="scientific">Yersinia ruckeri</name>
    <dbReference type="NCBI Taxonomy" id="29486"/>
    <lineage>
        <taxon>Bacteria</taxon>
        <taxon>Pseudomonadati</taxon>
        <taxon>Pseudomonadota</taxon>
        <taxon>Gammaproteobacteria</taxon>
        <taxon>Enterobacterales</taxon>
        <taxon>Yersiniaceae</taxon>
        <taxon>Yersinia</taxon>
    </lineage>
</organism>
<keyword evidence="2" id="KW-0966">Cell projection</keyword>
<dbReference type="EMBL" id="UHJG01000002">
    <property type="protein sequence ID" value="SUQ37213.1"/>
    <property type="molecule type" value="Genomic_DNA"/>
</dbReference>
<evidence type="ECO:0000313" key="2">
    <source>
        <dbReference type="EMBL" id="ACT22777.1"/>
    </source>
</evidence>
<gene>
    <name evidence="2" type="primary">flhE</name>
    <name evidence="3" type="ORF">CSF007_11270</name>
    <name evidence="4" type="ORF">NCTC10476_03330</name>
</gene>
<feature type="signal peptide" evidence="1">
    <location>
        <begin position="1"/>
        <end position="20"/>
    </location>
</feature>
<evidence type="ECO:0000256" key="1">
    <source>
        <dbReference type="SAM" id="SignalP"/>
    </source>
</evidence>
<reference evidence="2" key="1">
    <citation type="journal article" date="2009" name="Appl. Environ. Microbiol.">
        <title>Identification of flagellar motility genes in Yersinia ruckeri by transposon mutagenesis.</title>
        <authorList>
            <person name="Evenhuis J.P."/>
            <person name="LaPatra S.E."/>
            <person name="Verner-Jeffreys D.W."/>
            <person name="Dalsgaard I."/>
            <person name="Welch T.J."/>
        </authorList>
    </citation>
    <scope>NUCLEOTIDE SEQUENCE</scope>
    <source>
        <strain evidence="2">CSF07-82</strain>
    </source>
</reference>
<dbReference type="eggNOG" id="ENOG502ZRXW">
    <property type="taxonomic scope" value="Bacteria"/>
</dbReference>
<dbReference type="RefSeq" id="WP_038242036.1">
    <property type="nucleotide sequence ID" value="NZ_CABIHR010000025.1"/>
</dbReference>
<keyword evidence="1" id="KW-0732">Signal</keyword>
<reference evidence="3" key="2">
    <citation type="journal article" date="2015" name="Genome Announc.">
        <title>Complete Genome Sequence of Yersinia ruckeri Strain CSF007-82, Etiologic Agent of Red Mouth Disease in Salmonid Fish.</title>
        <authorList>
            <person name="Nelson M.C."/>
            <person name="LaPatra S.E."/>
            <person name="Welch T.J."/>
            <person name="Graf J."/>
        </authorList>
    </citation>
    <scope>NUCLEOTIDE SEQUENCE</scope>
    <source>
        <strain evidence="3">CSF007-82</strain>
    </source>
</reference>
<reference evidence="4 5" key="3">
    <citation type="submission" date="2018-06" db="EMBL/GenBank/DDBJ databases">
        <authorList>
            <consortium name="Pathogen Informatics"/>
            <person name="Doyle S."/>
        </authorList>
    </citation>
    <scope>NUCLEOTIDE SEQUENCE [LARGE SCALE GENOMIC DNA]</scope>
    <source>
        <strain evidence="4 5">NCTC10476</strain>
    </source>
</reference>
<evidence type="ECO:0000313" key="5">
    <source>
        <dbReference type="Proteomes" id="UP000255169"/>
    </source>
</evidence>
<keyword evidence="5" id="KW-1185">Reference proteome</keyword>
<keyword evidence="2" id="KW-0282">Flagellum</keyword>
<dbReference type="EMBL" id="GQ217534">
    <property type="protein sequence ID" value="ACT22777.1"/>
    <property type="molecule type" value="Genomic_DNA"/>
</dbReference>
<evidence type="ECO:0000313" key="4">
    <source>
        <dbReference type="EMBL" id="SUQ37213.1"/>
    </source>
</evidence>
<keyword evidence="2" id="KW-0969">Cilium</keyword>
<dbReference type="AlphaFoldDB" id="C8BKB3"/>
<dbReference type="Pfam" id="PF06366">
    <property type="entry name" value="FlhE"/>
    <property type="match status" value="1"/>
</dbReference>
<name>C8BKB3_YERRU</name>